<evidence type="ECO:0000313" key="2">
    <source>
        <dbReference type="EMBL" id="MDQ0518529.1"/>
    </source>
</evidence>
<dbReference type="EMBL" id="JAUSWJ010000001">
    <property type="protein sequence ID" value="MDQ0518529.1"/>
    <property type="molecule type" value="Genomic_DNA"/>
</dbReference>
<gene>
    <name evidence="2" type="ORF">QO015_004142</name>
</gene>
<accession>A0ABU0MC33</accession>
<keyword evidence="1" id="KW-0472">Membrane</keyword>
<sequence>MIRRPSGKPLFSDDRFGNLLRIAVAVLVIAGVPIAAFVKWLLSGG</sequence>
<dbReference type="Proteomes" id="UP001223743">
    <property type="component" value="Unassembled WGS sequence"/>
</dbReference>
<organism evidence="2 3">
    <name type="scientific">Kaistia geumhonensis</name>
    <dbReference type="NCBI Taxonomy" id="410839"/>
    <lineage>
        <taxon>Bacteria</taxon>
        <taxon>Pseudomonadati</taxon>
        <taxon>Pseudomonadota</taxon>
        <taxon>Alphaproteobacteria</taxon>
        <taxon>Hyphomicrobiales</taxon>
        <taxon>Kaistiaceae</taxon>
        <taxon>Kaistia</taxon>
    </lineage>
</organism>
<evidence type="ECO:0000256" key="1">
    <source>
        <dbReference type="SAM" id="Phobius"/>
    </source>
</evidence>
<feature type="transmembrane region" description="Helical" evidence="1">
    <location>
        <begin position="20"/>
        <end position="42"/>
    </location>
</feature>
<keyword evidence="3" id="KW-1185">Reference proteome</keyword>
<protein>
    <submittedName>
        <fullName evidence="2">Uncharacterized protein</fullName>
    </submittedName>
</protein>
<keyword evidence="1" id="KW-0812">Transmembrane</keyword>
<keyword evidence="1" id="KW-1133">Transmembrane helix</keyword>
<dbReference type="RefSeq" id="WP_266284099.1">
    <property type="nucleotide sequence ID" value="NZ_JAPKNF010000004.1"/>
</dbReference>
<comment type="caution">
    <text evidence="2">The sequence shown here is derived from an EMBL/GenBank/DDBJ whole genome shotgun (WGS) entry which is preliminary data.</text>
</comment>
<proteinExistence type="predicted"/>
<name>A0ABU0MC33_9HYPH</name>
<reference evidence="2 3" key="1">
    <citation type="submission" date="2023-07" db="EMBL/GenBank/DDBJ databases">
        <title>Genomic Encyclopedia of Type Strains, Phase IV (KMG-IV): sequencing the most valuable type-strain genomes for metagenomic binning, comparative biology and taxonomic classification.</title>
        <authorList>
            <person name="Goeker M."/>
        </authorList>
    </citation>
    <scope>NUCLEOTIDE SEQUENCE [LARGE SCALE GENOMIC DNA]</scope>
    <source>
        <strain evidence="2 3">B1-1</strain>
    </source>
</reference>
<evidence type="ECO:0000313" key="3">
    <source>
        <dbReference type="Proteomes" id="UP001223743"/>
    </source>
</evidence>